<evidence type="ECO:0000313" key="1">
    <source>
        <dbReference type="EMBL" id="CAE7945473.1"/>
    </source>
</evidence>
<accession>A0A813CM27</accession>
<dbReference type="OrthoDB" id="10337135at2759"/>
<sequence length="130" mass="14742">MDSFGFLSVEIDFSGLSHGSSDYQALSKLCTRLFFHSSELPYQLCSCRRSSDLCGTKVEFKVVVDSESQQKAVRLCLLEGVVPKRRKSDNHIRCSRAQERRDHRFIFEADLADPFLAEQEELLAAGFQSS</sequence>
<comment type="caution">
    <text evidence="1">The sequence shown here is derived from an EMBL/GenBank/DDBJ whole genome shotgun (WGS) entry which is preliminary data.</text>
</comment>
<dbReference type="EMBL" id="CAJNJA010103770">
    <property type="protein sequence ID" value="CAE7945473.1"/>
    <property type="molecule type" value="Genomic_DNA"/>
</dbReference>
<name>A0A813CM27_9DINO</name>
<proteinExistence type="predicted"/>
<keyword evidence="2" id="KW-1185">Reference proteome</keyword>
<reference evidence="1" key="1">
    <citation type="submission" date="2021-02" db="EMBL/GenBank/DDBJ databases">
        <authorList>
            <person name="Dougan E. K."/>
            <person name="Rhodes N."/>
            <person name="Thang M."/>
            <person name="Chan C."/>
        </authorList>
    </citation>
    <scope>NUCLEOTIDE SEQUENCE</scope>
</reference>
<evidence type="ECO:0000313" key="2">
    <source>
        <dbReference type="Proteomes" id="UP000601435"/>
    </source>
</evidence>
<gene>
    <name evidence="1" type="ORF">SNEC2469_LOCUS35588</name>
</gene>
<protein>
    <submittedName>
        <fullName evidence="1">Uncharacterized protein</fullName>
    </submittedName>
</protein>
<dbReference type="Proteomes" id="UP000601435">
    <property type="component" value="Unassembled WGS sequence"/>
</dbReference>
<dbReference type="AlphaFoldDB" id="A0A813CM27"/>
<organism evidence="1 2">
    <name type="scientific">Symbiodinium necroappetens</name>
    <dbReference type="NCBI Taxonomy" id="1628268"/>
    <lineage>
        <taxon>Eukaryota</taxon>
        <taxon>Sar</taxon>
        <taxon>Alveolata</taxon>
        <taxon>Dinophyceae</taxon>
        <taxon>Suessiales</taxon>
        <taxon>Symbiodiniaceae</taxon>
        <taxon>Symbiodinium</taxon>
    </lineage>
</organism>